<accession>A0AAV2VWC5</accession>
<organism evidence="2 3">
    <name type="scientific">Vibrio nigripulchritudo SOn1</name>
    <dbReference type="NCBI Taxonomy" id="1238450"/>
    <lineage>
        <taxon>Bacteria</taxon>
        <taxon>Pseudomonadati</taxon>
        <taxon>Pseudomonadota</taxon>
        <taxon>Gammaproteobacteria</taxon>
        <taxon>Vibrionales</taxon>
        <taxon>Vibrionaceae</taxon>
        <taxon>Vibrio</taxon>
    </lineage>
</organism>
<proteinExistence type="predicted"/>
<evidence type="ECO:0000313" key="2">
    <source>
        <dbReference type="EMBL" id="CCO49032.1"/>
    </source>
</evidence>
<dbReference type="EMBL" id="CAOF01000172">
    <property type="protein sequence ID" value="CCO49032.1"/>
    <property type="molecule type" value="Genomic_DNA"/>
</dbReference>
<reference evidence="2 3" key="1">
    <citation type="journal article" date="2013" name="ISME J.">
        <title>Comparative genomics of pathogenic lineages of Vibrio nigripulchritudo identifies virulence-associated traits.</title>
        <authorList>
            <person name="Goudenege D."/>
            <person name="Labreuche Y."/>
            <person name="Krin E."/>
            <person name="Ansquer D."/>
            <person name="Mangenot S."/>
            <person name="Calteau A."/>
            <person name="Medigue C."/>
            <person name="Mazel D."/>
            <person name="Polz M.F."/>
            <person name="Le Roux F."/>
        </authorList>
    </citation>
    <scope>NUCLEOTIDE SEQUENCE [LARGE SCALE GENOMIC DNA]</scope>
    <source>
        <strain evidence="2 3">SOn1</strain>
    </source>
</reference>
<keyword evidence="1" id="KW-0732">Signal</keyword>
<feature type="chain" id="PRO_5043472405" description="PepSY domain-containing protein" evidence="1">
    <location>
        <begin position="20"/>
        <end position="95"/>
    </location>
</feature>
<protein>
    <recommendedName>
        <fullName evidence="4">PepSY domain-containing protein</fullName>
    </recommendedName>
</protein>
<evidence type="ECO:0000313" key="3">
    <source>
        <dbReference type="Proteomes" id="UP000018211"/>
    </source>
</evidence>
<feature type="signal peptide" evidence="1">
    <location>
        <begin position="1"/>
        <end position="19"/>
    </location>
</feature>
<sequence length="95" mass="10783">MKKVCVFALTLLLSANALADISIPKNRVVCENSAAMQKFMKRKAVKKTTNLPEDCRVLERKRKVEIVKAFPNKGYLLVETRLGDKLYVDKDAISR</sequence>
<dbReference type="AlphaFoldDB" id="A0AAV2VWC5"/>
<dbReference type="RefSeq" id="WP_022613316.1">
    <property type="nucleotide sequence ID" value="NZ_LK391965.1"/>
</dbReference>
<name>A0AAV2VWC5_9VIBR</name>
<gene>
    <name evidence="2" type="ORF">VIBNISOn1_770053</name>
</gene>
<evidence type="ECO:0000256" key="1">
    <source>
        <dbReference type="SAM" id="SignalP"/>
    </source>
</evidence>
<evidence type="ECO:0008006" key="4">
    <source>
        <dbReference type="Google" id="ProtNLM"/>
    </source>
</evidence>
<dbReference type="Proteomes" id="UP000018211">
    <property type="component" value="Unassembled WGS sequence"/>
</dbReference>
<comment type="caution">
    <text evidence="2">The sequence shown here is derived from an EMBL/GenBank/DDBJ whole genome shotgun (WGS) entry which is preliminary data.</text>
</comment>